<protein>
    <submittedName>
        <fullName evidence="2">Glutamine--scyllo-inositol transaminase</fullName>
    </submittedName>
</protein>
<dbReference type="SUPFAM" id="SSF53383">
    <property type="entry name" value="PLP-dependent transferases"/>
    <property type="match status" value="1"/>
</dbReference>
<dbReference type="GO" id="GO:0000271">
    <property type="term" value="P:polysaccharide biosynthetic process"/>
    <property type="evidence" value="ECO:0007669"/>
    <property type="project" value="TreeGrafter"/>
</dbReference>
<dbReference type="InterPro" id="IPR015421">
    <property type="entry name" value="PyrdxlP-dep_Trfase_major"/>
</dbReference>
<dbReference type="PATRIC" id="fig|1229908.8.peg.2002"/>
<evidence type="ECO:0000313" key="2">
    <source>
        <dbReference type="EMBL" id="AFS81706.1"/>
    </source>
</evidence>
<dbReference type="Gene3D" id="3.90.1150.10">
    <property type="entry name" value="Aspartate Aminotransferase, domain 1"/>
    <property type="match status" value="1"/>
</dbReference>
<dbReference type="PANTHER" id="PTHR30244">
    <property type="entry name" value="TRANSAMINASE"/>
    <property type="match status" value="1"/>
</dbReference>
<dbReference type="HOGENOM" id="CLU_033332_7_2_2"/>
<dbReference type="PANTHER" id="PTHR30244:SF34">
    <property type="entry name" value="DTDP-4-AMINO-4,6-DIDEOXYGALACTOSE TRANSAMINASE"/>
    <property type="match status" value="1"/>
</dbReference>
<dbReference type="PIRSF" id="PIRSF000390">
    <property type="entry name" value="PLP_StrS"/>
    <property type="match status" value="1"/>
</dbReference>
<evidence type="ECO:0000256" key="1">
    <source>
        <dbReference type="RuleBase" id="RU004508"/>
    </source>
</evidence>
<proteinExistence type="inferred from homology"/>
<dbReference type="AlphaFoldDB" id="K0BBC4"/>
<dbReference type="RefSeq" id="WP_014964083.1">
    <property type="nucleotide sequence ID" value="NC_018655.1"/>
</dbReference>
<keyword evidence="3" id="KW-1185">Reference proteome</keyword>
<gene>
    <name evidence="2" type="ORF">NKOR_09285</name>
</gene>
<name>K0BBC4_9ARCH</name>
<dbReference type="InterPro" id="IPR000653">
    <property type="entry name" value="DegT/StrS_aminotransferase"/>
</dbReference>
<dbReference type="Proteomes" id="UP000006101">
    <property type="component" value="Chromosome"/>
</dbReference>
<reference evidence="2 3" key="1">
    <citation type="journal article" date="2012" name="J. Bacteriol.">
        <title>Draft Genome Sequence of an Ammonia-Oxidizing Archaeon, "Candidatus Nitrosopumilus koreensis" AR1, from Marine Sediment.</title>
        <authorList>
            <person name="Park S.J."/>
            <person name="Kim J.G."/>
            <person name="Jung M.Y."/>
            <person name="Kim S.J."/>
            <person name="Cha I.T."/>
            <person name="Kwon K."/>
            <person name="Lee J.H."/>
            <person name="Rhee S.K."/>
        </authorList>
    </citation>
    <scope>NUCLEOTIDE SEQUENCE [LARGE SCALE GENOMIC DNA]</scope>
    <source>
        <strain evidence="2 3">AR1</strain>
    </source>
</reference>
<dbReference type="GO" id="GO:0030170">
    <property type="term" value="F:pyridoxal phosphate binding"/>
    <property type="evidence" value="ECO:0007669"/>
    <property type="project" value="TreeGrafter"/>
</dbReference>
<dbReference type="STRING" id="1229908.NKOR_09285"/>
<dbReference type="GeneID" id="13724695"/>
<accession>K0BBC4</accession>
<dbReference type="EMBL" id="CP003842">
    <property type="protein sequence ID" value="AFS81706.1"/>
    <property type="molecule type" value="Genomic_DNA"/>
</dbReference>
<dbReference type="InterPro" id="IPR015424">
    <property type="entry name" value="PyrdxlP-dep_Trfase"/>
</dbReference>
<organism evidence="2 3">
    <name type="scientific">Candidatus Nitrosopumilus koreensis AR1</name>
    <dbReference type="NCBI Taxonomy" id="1229908"/>
    <lineage>
        <taxon>Archaea</taxon>
        <taxon>Nitrososphaerota</taxon>
        <taxon>Nitrososphaeria</taxon>
        <taxon>Nitrosopumilales</taxon>
        <taxon>Nitrosopumilaceae</taxon>
        <taxon>Nitrosopumilus</taxon>
    </lineage>
</organism>
<dbReference type="Pfam" id="PF01041">
    <property type="entry name" value="DegT_DnrJ_EryC1"/>
    <property type="match status" value="1"/>
</dbReference>
<dbReference type="InterPro" id="IPR015422">
    <property type="entry name" value="PyrdxlP-dep_Trfase_small"/>
</dbReference>
<dbReference type="GO" id="GO:0008483">
    <property type="term" value="F:transaminase activity"/>
    <property type="evidence" value="ECO:0007669"/>
    <property type="project" value="TreeGrafter"/>
</dbReference>
<keyword evidence="1" id="KW-0663">Pyridoxal phosphate</keyword>
<comment type="similarity">
    <text evidence="1">Belongs to the DegT/DnrJ/EryC1 family.</text>
</comment>
<dbReference type="Gene3D" id="3.40.640.10">
    <property type="entry name" value="Type I PLP-dependent aspartate aminotransferase-like (Major domain)"/>
    <property type="match status" value="1"/>
</dbReference>
<sequence length="377" mass="41882">MRSDCLYTVVIRTKFVKIPINTPILDKEELSAVVSVVKSGGLTSASKDGGKNVQEFEKLVRTFVKTKYAVSVNSGTAALQAALYALDIKKGDEVIVPSFTFVASANAIASTGAKPVFVDILKENFTIDPESIIKKITRKTKAIMPVHLYGHISSLDRIREITKKHNISVVEDAAQSLGSTFKGKQTGTFFELGCYSLYPGKVMTSGEGGVIVTNNKKLYEKLQMIRNHGMVKGYDSKIFGLNLRLPEISAAIAKIQIKKLPKFIQLRRRNAKLLSELLSDTKIKLPTERKNEKFNWSLYTIATKNRNSILKKLNSKGIGAAVYYPIPVHKIPIYKIKSKLKNTDWASNHVISLPVHPNVSAKNIEYIAKTVRDLVDE</sequence>
<dbReference type="CDD" id="cd00616">
    <property type="entry name" value="AHBA_syn"/>
    <property type="match status" value="1"/>
</dbReference>
<evidence type="ECO:0000313" key="3">
    <source>
        <dbReference type="Proteomes" id="UP000006101"/>
    </source>
</evidence>
<dbReference type="KEGG" id="nkr:NKOR_09285"/>